<dbReference type="KEGG" id="goe:100907941"/>
<evidence type="ECO:0000313" key="9">
    <source>
        <dbReference type="Proteomes" id="UP000694867"/>
    </source>
</evidence>
<evidence type="ECO:0000256" key="7">
    <source>
        <dbReference type="PIRSR" id="PIRSR000862-1"/>
    </source>
</evidence>
<dbReference type="SUPFAM" id="SSF53474">
    <property type="entry name" value="alpha/beta-Hydrolases"/>
    <property type="match status" value="1"/>
</dbReference>
<gene>
    <name evidence="10" type="primary">LOC100907941</name>
</gene>
<evidence type="ECO:0000256" key="6">
    <source>
        <dbReference type="ARBA" id="ARBA00023180"/>
    </source>
</evidence>
<evidence type="ECO:0000256" key="1">
    <source>
        <dbReference type="ARBA" id="ARBA00010701"/>
    </source>
</evidence>
<dbReference type="InterPro" id="IPR025483">
    <property type="entry name" value="Lipase_euk"/>
</dbReference>
<feature type="domain" description="AB hydrolase-1" evidence="8">
    <location>
        <begin position="79"/>
        <end position="197"/>
    </location>
</feature>
<dbReference type="PIRSF" id="PIRSF000862">
    <property type="entry name" value="Steryl_ester_lip"/>
    <property type="match status" value="1"/>
</dbReference>
<dbReference type="InterPro" id="IPR000073">
    <property type="entry name" value="AB_hydrolase_1"/>
</dbReference>
<reference evidence="10" key="1">
    <citation type="submission" date="2025-08" db="UniProtKB">
        <authorList>
            <consortium name="RefSeq"/>
        </authorList>
    </citation>
    <scope>IDENTIFICATION</scope>
</reference>
<name>A0AAJ6QTE4_9ACAR</name>
<dbReference type="PANTHER" id="PTHR11005">
    <property type="entry name" value="LYSOSOMAL ACID LIPASE-RELATED"/>
    <property type="match status" value="1"/>
</dbReference>
<protein>
    <submittedName>
        <fullName evidence="10">Gastric triacylglycerol lipase</fullName>
    </submittedName>
</protein>
<evidence type="ECO:0000256" key="2">
    <source>
        <dbReference type="ARBA" id="ARBA00022729"/>
    </source>
</evidence>
<dbReference type="Proteomes" id="UP000694867">
    <property type="component" value="Unplaced"/>
</dbReference>
<dbReference type="RefSeq" id="XP_003743442.2">
    <property type="nucleotide sequence ID" value="XM_003743394.2"/>
</dbReference>
<sequence>MASERNVKGYILVLAVTVCSVSAFRLDQELDLLNRTNLGYAALHGMTLESVDAVTADGWVLQLHRVRNMKTFKKSLSAPVLLSHGCACSSVDFMVNPRNESLAFMLADRGYDVWAINYRANKFSDKMIKGGRATKPNATDFYRATWQYMAEYDFPAALDKVLQVTGQKKVYLIGQSMGATTLFAALSENKKYDDKILLYAALVPVIRFGNDTAESLKASFSLAPTIPSLAGPETFESLFGRQLFDLSIPGVEALKEFIQSTVCSKVPEFCELMSSLMEALMGGNANPHINQTREALYNIHNPAGVTAMNLYQFARQFGKSVWEKMDYDEVAQTGKTNMQEYGKTKPPRYNFSDVTVPVQYYFTKNDKYFGVATAQSLIKDLGIKDSDYKMIDGNGLEHHDTVWGWDARCYVYDHLLDRLDALESSRSLIRKVFRQRMSRSAKSLPFEDGCPTKPKSRA</sequence>
<keyword evidence="5" id="KW-0443">Lipid metabolism</keyword>
<dbReference type="GO" id="GO:0016042">
    <property type="term" value="P:lipid catabolic process"/>
    <property type="evidence" value="ECO:0007669"/>
    <property type="project" value="UniProtKB-KW"/>
</dbReference>
<proteinExistence type="inferred from homology"/>
<organism evidence="9 10">
    <name type="scientific">Galendromus occidentalis</name>
    <name type="common">western predatory mite</name>
    <dbReference type="NCBI Taxonomy" id="34638"/>
    <lineage>
        <taxon>Eukaryota</taxon>
        <taxon>Metazoa</taxon>
        <taxon>Ecdysozoa</taxon>
        <taxon>Arthropoda</taxon>
        <taxon>Chelicerata</taxon>
        <taxon>Arachnida</taxon>
        <taxon>Acari</taxon>
        <taxon>Parasitiformes</taxon>
        <taxon>Mesostigmata</taxon>
        <taxon>Gamasina</taxon>
        <taxon>Phytoseioidea</taxon>
        <taxon>Phytoseiidae</taxon>
        <taxon>Typhlodrominae</taxon>
        <taxon>Galendromus</taxon>
    </lineage>
</organism>
<dbReference type="Gene3D" id="3.40.50.1820">
    <property type="entry name" value="alpha/beta hydrolase"/>
    <property type="match status" value="1"/>
</dbReference>
<evidence type="ECO:0000256" key="3">
    <source>
        <dbReference type="ARBA" id="ARBA00022801"/>
    </source>
</evidence>
<feature type="active site" description="Charge relay system" evidence="7">
    <location>
        <position position="398"/>
    </location>
</feature>
<dbReference type="FunFam" id="3.40.50.1820:FF:000057">
    <property type="entry name" value="Lipase"/>
    <property type="match status" value="1"/>
</dbReference>
<keyword evidence="3" id="KW-0378">Hydrolase</keyword>
<keyword evidence="4" id="KW-0442">Lipid degradation</keyword>
<comment type="similarity">
    <text evidence="1">Belongs to the AB hydrolase superfamily. Lipase family.</text>
</comment>
<feature type="active site" description="Nucleophile" evidence="7">
    <location>
        <position position="176"/>
    </location>
</feature>
<dbReference type="GeneID" id="100907941"/>
<dbReference type="InterPro" id="IPR029058">
    <property type="entry name" value="AB_hydrolase_fold"/>
</dbReference>
<dbReference type="AlphaFoldDB" id="A0AAJ6QTE4"/>
<keyword evidence="6" id="KW-0325">Glycoprotein</keyword>
<evidence type="ECO:0000256" key="5">
    <source>
        <dbReference type="ARBA" id="ARBA00023098"/>
    </source>
</evidence>
<accession>A0AAJ6QTE4</accession>
<feature type="active site" description="Charge relay system" evidence="7">
    <location>
        <position position="366"/>
    </location>
</feature>
<evidence type="ECO:0000313" key="10">
    <source>
        <dbReference type="RefSeq" id="XP_003743442.2"/>
    </source>
</evidence>
<evidence type="ECO:0000256" key="4">
    <source>
        <dbReference type="ARBA" id="ARBA00022963"/>
    </source>
</evidence>
<keyword evidence="9" id="KW-1185">Reference proteome</keyword>
<dbReference type="Pfam" id="PF00561">
    <property type="entry name" value="Abhydrolase_1"/>
    <property type="match status" value="1"/>
</dbReference>
<keyword evidence="2" id="KW-0732">Signal</keyword>
<dbReference type="GO" id="GO:0016788">
    <property type="term" value="F:hydrolase activity, acting on ester bonds"/>
    <property type="evidence" value="ECO:0007669"/>
    <property type="project" value="InterPro"/>
</dbReference>
<evidence type="ECO:0000259" key="8">
    <source>
        <dbReference type="Pfam" id="PF00561"/>
    </source>
</evidence>